<dbReference type="AlphaFoldDB" id="A0A0R3MRW5"/>
<protein>
    <submittedName>
        <fullName evidence="5">Apple domain-containing protein</fullName>
    </submittedName>
</protein>
<keyword evidence="6" id="KW-1185">Reference proteome</keyword>
<reference evidence="5 6" key="1">
    <citation type="submission" date="2014-03" db="EMBL/GenBank/DDBJ databases">
        <title>Bradyrhizobium valentinum sp. nov., isolated from effective nodules of Lupinus mariae-josephae, a lupine endemic of basic-lime soils in Eastern Spain.</title>
        <authorList>
            <person name="Duran D."/>
            <person name="Rey L."/>
            <person name="Navarro A."/>
            <person name="Busquets A."/>
            <person name="Imperial J."/>
            <person name="Ruiz-Argueso T."/>
        </authorList>
    </citation>
    <scope>NUCLEOTIDE SEQUENCE [LARGE SCALE GENOMIC DNA]</scope>
    <source>
        <strain evidence="5 6">Ro19</strain>
    </source>
</reference>
<sequence length="185" mass="19841">METGRLLRACMVALAFLAAAVCARPALAQANFDRPGGDYLSAPVTSGDPAECALICERDRRCRAWSFNYPTGLIKGAVCWLKGSVPPRVKSGDCCVSGVRGAGVVERRNDSVETSIDRVGGDYKNFDLKDGDGDDACKAACAADNKCRAWTYARPGYAGKEAHCFLKKDIKPPRRKAGFTSGVVR</sequence>
<comment type="caution">
    <text evidence="5">The sequence shown here is derived from an EMBL/GenBank/DDBJ whole genome shotgun (WGS) entry which is preliminary data.</text>
</comment>
<feature type="domain" description="Apple" evidence="4">
    <location>
        <begin position="28"/>
        <end position="102"/>
    </location>
</feature>
<dbReference type="EMBL" id="LLYA01000179">
    <property type="protein sequence ID" value="KRR20307.1"/>
    <property type="molecule type" value="Genomic_DNA"/>
</dbReference>
<evidence type="ECO:0000256" key="1">
    <source>
        <dbReference type="ARBA" id="ARBA00022737"/>
    </source>
</evidence>
<dbReference type="GO" id="GO:0005576">
    <property type="term" value="C:extracellular region"/>
    <property type="evidence" value="ECO:0007669"/>
    <property type="project" value="InterPro"/>
</dbReference>
<proteinExistence type="predicted"/>
<evidence type="ECO:0000313" key="5">
    <source>
        <dbReference type="EMBL" id="KRR20307.1"/>
    </source>
</evidence>
<evidence type="ECO:0000256" key="3">
    <source>
        <dbReference type="SAM" id="SignalP"/>
    </source>
</evidence>
<evidence type="ECO:0000313" key="6">
    <source>
        <dbReference type="Proteomes" id="UP000052023"/>
    </source>
</evidence>
<dbReference type="SUPFAM" id="SSF57414">
    <property type="entry name" value="Hairpin loop containing domain-like"/>
    <property type="match status" value="1"/>
</dbReference>
<keyword evidence="3" id="KW-0732">Signal</keyword>
<gene>
    <name evidence="5" type="ORF">CQ13_32640</name>
</gene>
<dbReference type="SMART" id="SM00223">
    <property type="entry name" value="APPLE"/>
    <property type="match status" value="1"/>
</dbReference>
<keyword evidence="2" id="KW-1015">Disulfide bond</keyword>
<dbReference type="InterPro" id="IPR000177">
    <property type="entry name" value="Apple"/>
</dbReference>
<dbReference type="Proteomes" id="UP000052023">
    <property type="component" value="Unassembled WGS sequence"/>
</dbReference>
<name>A0A0R3MRW5_9BRAD</name>
<dbReference type="GO" id="GO:0006508">
    <property type="term" value="P:proteolysis"/>
    <property type="evidence" value="ECO:0007669"/>
    <property type="project" value="InterPro"/>
</dbReference>
<keyword evidence="1" id="KW-0677">Repeat</keyword>
<accession>A0A0R3MRW5</accession>
<dbReference type="Pfam" id="PF14295">
    <property type="entry name" value="PAN_4"/>
    <property type="match status" value="2"/>
</dbReference>
<dbReference type="InterPro" id="IPR003609">
    <property type="entry name" value="Pan_app"/>
</dbReference>
<evidence type="ECO:0000256" key="2">
    <source>
        <dbReference type="ARBA" id="ARBA00023157"/>
    </source>
</evidence>
<feature type="chain" id="PRO_5006444579" evidence="3">
    <location>
        <begin position="29"/>
        <end position="185"/>
    </location>
</feature>
<dbReference type="Gene3D" id="3.50.4.10">
    <property type="entry name" value="Hepatocyte Growth Factor"/>
    <property type="match status" value="2"/>
</dbReference>
<organism evidence="5 6">
    <name type="scientific">Bradyrhizobium retamae</name>
    <dbReference type="NCBI Taxonomy" id="1300035"/>
    <lineage>
        <taxon>Bacteria</taxon>
        <taxon>Pseudomonadati</taxon>
        <taxon>Pseudomonadota</taxon>
        <taxon>Alphaproteobacteria</taxon>
        <taxon>Hyphomicrobiales</taxon>
        <taxon>Nitrobacteraceae</taxon>
        <taxon>Bradyrhizobium</taxon>
    </lineage>
</organism>
<feature type="signal peptide" evidence="3">
    <location>
        <begin position="1"/>
        <end position="28"/>
    </location>
</feature>
<evidence type="ECO:0000259" key="4">
    <source>
        <dbReference type="SMART" id="SM00223"/>
    </source>
</evidence>